<sequence>MSTNIKVTLTLEGEDNWFEWIETVKTVAKKSDIWEYIDPEVEDSKLTKLEPPVEPKLKDVYQRVTPESIETAQTELQITWKDLTTSEFQLYSFLTSQYQYKEKKYMAKKTLIEDMRFQIQQSISKDHLIYTTNCLTTHDILVSLKRRFQPSTKIRERQLIREYQALKTFDYTTLVEPWLLRWDMVVRKCQKIDLPETQGSRPLFDFIEAIQGKYPTFFSIWNIRLIEGSHDIELYQLIQVFRDHQKSLNPRATHAKHTAFLAFARNTSRTPCVCGKNHLYKDCWTLNPSKSPAGWIPS</sequence>
<gene>
    <name evidence="1" type="ORF">OIDMADRAFT_136538</name>
</gene>
<protein>
    <submittedName>
        <fullName evidence="1">Uncharacterized protein</fullName>
    </submittedName>
</protein>
<organism evidence="1 2">
    <name type="scientific">Oidiodendron maius (strain Zn)</name>
    <dbReference type="NCBI Taxonomy" id="913774"/>
    <lineage>
        <taxon>Eukaryota</taxon>
        <taxon>Fungi</taxon>
        <taxon>Dikarya</taxon>
        <taxon>Ascomycota</taxon>
        <taxon>Pezizomycotina</taxon>
        <taxon>Leotiomycetes</taxon>
        <taxon>Leotiomycetes incertae sedis</taxon>
        <taxon>Myxotrichaceae</taxon>
        <taxon>Oidiodendron</taxon>
    </lineage>
</organism>
<dbReference type="InParanoid" id="A0A0C3CX11"/>
<feature type="non-terminal residue" evidence="1">
    <location>
        <position position="298"/>
    </location>
</feature>
<dbReference type="STRING" id="913774.A0A0C3CX11"/>
<dbReference type="HOGENOM" id="CLU_065420_0_0_1"/>
<dbReference type="EMBL" id="KN832891">
    <property type="protein sequence ID" value="KIM94232.1"/>
    <property type="molecule type" value="Genomic_DNA"/>
</dbReference>
<name>A0A0C3CX11_OIDMZ</name>
<reference evidence="2" key="2">
    <citation type="submission" date="2015-01" db="EMBL/GenBank/DDBJ databases">
        <title>Evolutionary Origins and Diversification of the Mycorrhizal Mutualists.</title>
        <authorList>
            <consortium name="DOE Joint Genome Institute"/>
            <consortium name="Mycorrhizal Genomics Consortium"/>
            <person name="Kohler A."/>
            <person name="Kuo A."/>
            <person name="Nagy L.G."/>
            <person name="Floudas D."/>
            <person name="Copeland A."/>
            <person name="Barry K.W."/>
            <person name="Cichocki N."/>
            <person name="Veneault-Fourrey C."/>
            <person name="LaButti K."/>
            <person name="Lindquist E.A."/>
            <person name="Lipzen A."/>
            <person name="Lundell T."/>
            <person name="Morin E."/>
            <person name="Murat C."/>
            <person name="Riley R."/>
            <person name="Ohm R."/>
            <person name="Sun H."/>
            <person name="Tunlid A."/>
            <person name="Henrissat B."/>
            <person name="Grigoriev I.V."/>
            <person name="Hibbett D.S."/>
            <person name="Martin F."/>
        </authorList>
    </citation>
    <scope>NUCLEOTIDE SEQUENCE [LARGE SCALE GENOMIC DNA]</scope>
    <source>
        <strain evidence="2">Zn</strain>
    </source>
</reference>
<reference evidence="1 2" key="1">
    <citation type="submission" date="2014-04" db="EMBL/GenBank/DDBJ databases">
        <authorList>
            <consortium name="DOE Joint Genome Institute"/>
            <person name="Kuo A."/>
            <person name="Martino E."/>
            <person name="Perotto S."/>
            <person name="Kohler A."/>
            <person name="Nagy L.G."/>
            <person name="Floudas D."/>
            <person name="Copeland A."/>
            <person name="Barry K.W."/>
            <person name="Cichocki N."/>
            <person name="Veneault-Fourrey C."/>
            <person name="LaButti K."/>
            <person name="Lindquist E.A."/>
            <person name="Lipzen A."/>
            <person name="Lundell T."/>
            <person name="Morin E."/>
            <person name="Murat C."/>
            <person name="Sun H."/>
            <person name="Tunlid A."/>
            <person name="Henrissat B."/>
            <person name="Grigoriev I.V."/>
            <person name="Hibbett D.S."/>
            <person name="Martin F."/>
            <person name="Nordberg H.P."/>
            <person name="Cantor M.N."/>
            <person name="Hua S.X."/>
        </authorList>
    </citation>
    <scope>NUCLEOTIDE SEQUENCE [LARGE SCALE GENOMIC DNA]</scope>
    <source>
        <strain evidence="1 2">Zn</strain>
    </source>
</reference>
<dbReference type="Proteomes" id="UP000054321">
    <property type="component" value="Unassembled WGS sequence"/>
</dbReference>
<keyword evidence="2" id="KW-1185">Reference proteome</keyword>
<dbReference type="OrthoDB" id="3781185at2759"/>
<evidence type="ECO:0000313" key="1">
    <source>
        <dbReference type="EMBL" id="KIM94232.1"/>
    </source>
</evidence>
<evidence type="ECO:0000313" key="2">
    <source>
        <dbReference type="Proteomes" id="UP000054321"/>
    </source>
</evidence>
<dbReference type="AlphaFoldDB" id="A0A0C3CX11"/>
<accession>A0A0C3CX11</accession>
<proteinExistence type="predicted"/>